<gene>
    <name evidence="3" type="ORF">K7J14_12385</name>
</gene>
<dbReference type="Proteomes" id="UP001198163">
    <property type="component" value="Unassembled WGS sequence"/>
</dbReference>
<dbReference type="RefSeq" id="WP_230756760.1">
    <property type="nucleotide sequence ID" value="NZ_JAINWA010000003.1"/>
</dbReference>
<comment type="caution">
    <text evidence="3">The sequence shown here is derived from an EMBL/GenBank/DDBJ whole genome shotgun (WGS) entry which is preliminary data.</text>
</comment>
<keyword evidence="2" id="KW-0812">Transmembrane</keyword>
<evidence type="ECO:0000313" key="4">
    <source>
        <dbReference type="Proteomes" id="UP001198163"/>
    </source>
</evidence>
<dbReference type="EMBL" id="JAINWA010000003">
    <property type="protein sequence ID" value="MCD1655493.1"/>
    <property type="molecule type" value="Genomic_DNA"/>
</dbReference>
<reference evidence="3" key="1">
    <citation type="submission" date="2021-08" db="EMBL/GenBank/DDBJ databases">
        <title>Comparative analyses of Brucepasteria parasyntrophica and Teretinema zuelzerae.</title>
        <authorList>
            <person name="Song Y."/>
            <person name="Brune A."/>
        </authorList>
    </citation>
    <scope>NUCLEOTIDE SEQUENCE</scope>
    <source>
        <strain evidence="3">DSM 1903</strain>
    </source>
</reference>
<organism evidence="3 4">
    <name type="scientific">Teretinema zuelzerae</name>
    <dbReference type="NCBI Taxonomy" id="156"/>
    <lineage>
        <taxon>Bacteria</taxon>
        <taxon>Pseudomonadati</taxon>
        <taxon>Spirochaetota</taxon>
        <taxon>Spirochaetia</taxon>
        <taxon>Spirochaetales</taxon>
        <taxon>Treponemataceae</taxon>
        <taxon>Teretinema</taxon>
    </lineage>
</organism>
<proteinExistence type="predicted"/>
<evidence type="ECO:0000313" key="3">
    <source>
        <dbReference type="EMBL" id="MCD1655493.1"/>
    </source>
</evidence>
<evidence type="ECO:0000256" key="1">
    <source>
        <dbReference type="SAM" id="MobiDB-lite"/>
    </source>
</evidence>
<feature type="transmembrane region" description="Helical" evidence="2">
    <location>
        <begin position="26"/>
        <end position="47"/>
    </location>
</feature>
<accession>A0AAE3EL33</accession>
<evidence type="ECO:0000256" key="2">
    <source>
        <dbReference type="SAM" id="Phobius"/>
    </source>
</evidence>
<protein>
    <submittedName>
        <fullName evidence="3">Uncharacterized protein</fullName>
    </submittedName>
</protein>
<feature type="region of interest" description="Disordered" evidence="1">
    <location>
        <begin position="1"/>
        <end position="21"/>
    </location>
</feature>
<keyword evidence="2" id="KW-1133">Transmembrane helix</keyword>
<name>A0AAE3EL33_9SPIR</name>
<keyword evidence="4" id="KW-1185">Reference proteome</keyword>
<dbReference type="AlphaFoldDB" id="A0AAE3EL33"/>
<sequence>MTELQPTEIELTNRKKPSAGKPRKRVIFLVSVLVIILIVTVLTGILANQASRDPSIVQPGELPVAETPIAP</sequence>
<keyword evidence="2" id="KW-0472">Membrane</keyword>